<evidence type="ECO:0000313" key="3">
    <source>
        <dbReference type="Proteomes" id="UP000688137"/>
    </source>
</evidence>
<proteinExistence type="predicted"/>
<organism evidence="2 3">
    <name type="scientific">Paramecium primaurelia</name>
    <dbReference type="NCBI Taxonomy" id="5886"/>
    <lineage>
        <taxon>Eukaryota</taxon>
        <taxon>Sar</taxon>
        <taxon>Alveolata</taxon>
        <taxon>Ciliophora</taxon>
        <taxon>Intramacronucleata</taxon>
        <taxon>Oligohymenophorea</taxon>
        <taxon>Peniculida</taxon>
        <taxon>Parameciidae</taxon>
        <taxon>Paramecium</taxon>
    </lineage>
</organism>
<dbReference type="EMBL" id="CAJJDM010000113">
    <property type="protein sequence ID" value="CAD8099757.1"/>
    <property type="molecule type" value="Genomic_DNA"/>
</dbReference>
<name>A0A8S1P966_PARPR</name>
<accession>A0A8S1P966</accession>
<feature type="coiled-coil region" evidence="1">
    <location>
        <begin position="69"/>
        <end position="508"/>
    </location>
</feature>
<protein>
    <submittedName>
        <fullName evidence="2">Uncharacterized protein</fullName>
    </submittedName>
</protein>
<evidence type="ECO:0000256" key="1">
    <source>
        <dbReference type="SAM" id="Coils"/>
    </source>
</evidence>
<gene>
    <name evidence="2" type="ORF">PPRIM_AZ9-3.1.T1100125</name>
</gene>
<dbReference type="Proteomes" id="UP000688137">
    <property type="component" value="Unassembled WGS sequence"/>
</dbReference>
<keyword evidence="1" id="KW-0175">Coiled coil</keyword>
<comment type="caution">
    <text evidence="2">The sequence shown here is derived from an EMBL/GenBank/DDBJ whole genome shotgun (WGS) entry which is preliminary data.</text>
</comment>
<evidence type="ECO:0000313" key="2">
    <source>
        <dbReference type="EMBL" id="CAD8099757.1"/>
    </source>
</evidence>
<sequence>MSYQQQRIQNIQEYKYTSETKTVRSNTPQTRETRYQIHETSIDNIRSTPESRQQKLSPQICQFLMACEIERLGSENEKLRFRIKEIQDNTQDRHHLEQQIIDLTNKLNEMINIVETHKIEKSELIIQITTLQEEIHEQKELQNNYYESRVVNLSNQIDNLTLQLREFETIKLDEMQVLRNQLESEMKTEIEKAIQTQELNSQYQREFLEGELKKWKDLCNQKQKENDELKNVILQKEINKQRELENQLQSYKNETERVNKLLVSKSEETENWKQKYLKLQLMNDDYKRIQQENQQLNDTILVLESQLKQRQEQQNQIKQQLENANNQFLSEKSKVNQLLTEQQDIQKKKQEVEGRYQNLLLEVDKLNQIIKQKEQITITQTTKIEEFQSTFVQYRNTIEDKSQEIENLRRLLTKLQQQIIQLEDQVEQLKKFQENCRVLSAEIDRLNDEIKVQDDELRQWRMQYADEGSIIKKLQDQLQIIVVLASEVESLRMRLHDKEQEVEDVRRSSLAPYKI</sequence>
<dbReference type="AlphaFoldDB" id="A0A8S1P966"/>
<keyword evidence="3" id="KW-1185">Reference proteome</keyword>
<reference evidence="2" key="1">
    <citation type="submission" date="2021-01" db="EMBL/GenBank/DDBJ databases">
        <authorList>
            <consortium name="Genoscope - CEA"/>
            <person name="William W."/>
        </authorList>
    </citation>
    <scope>NUCLEOTIDE SEQUENCE</scope>
</reference>
<dbReference type="OMA" id="QDRHHLE"/>